<organism evidence="1 2">
    <name type="scientific">Trichinella patagoniensis</name>
    <dbReference type="NCBI Taxonomy" id="990121"/>
    <lineage>
        <taxon>Eukaryota</taxon>
        <taxon>Metazoa</taxon>
        <taxon>Ecdysozoa</taxon>
        <taxon>Nematoda</taxon>
        <taxon>Enoplea</taxon>
        <taxon>Dorylaimia</taxon>
        <taxon>Trichinellida</taxon>
        <taxon>Trichinellidae</taxon>
        <taxon>Trichinella</taxon>
    </lineage>
</organism>
<comment type="caution">
    <text evidence="1">The sequence shown here is derived from an EMBL/GenBank/DDBJ whole genome shotgun (WGS) entry which is preliminary data.</text>
</comment>
<name>A0A0V0ZSQ4_9BILA</name>
<dbReference type="EMBL" id="JYDQ01000090">
    <property type="protein sequence ID" value="KRY15767.1"/>
    <property type="molecule type" value="Genomic_DNA"/>
</dbReference>
<dbReference type="AlphaFoldDB" id="A0A0V0ZSQ4"/>
<keyword evidence="2" id="KW-1185">Reference proteome</keyword>
<accession>A0A0V0ZSQ4</accession>
<gene>
    <name evidence="1" type="ORF">T12_4136</name>
</gene>
<proteinExistence type="predicted"/>
<reference evidence="1 2" key="1">
    <citation type="submission" date="2015-01" db="EMBL/GenBank/DDBJ databases">
        <title>Evolution of Trichinella species and genotypes.</title>
        <authorList>
            <person name="Korhonen P.K."/>
            <person name="Edoardo P."/>
            <person name="Giuseppe L.R."/>
            <person name="Gasser R.B."/>
        </authorList>
    </citation>
    <scope>NUCLEOTIDE SEQUENCE [LARGE SCALE GENOMIC DNA]</scope>
    <source>
        <strain evidence="1">ISS2496</strain>
    </source>
</reference>
<sequence>MILFSTACLGHAVEEEEACFGNSNEQKKSTNSQSLEEPYGVLFVRWKMNTLKLSSVISQTFVGHFSWFQADVVGKCRKFLKIMHVRLSKASGAILVRQFLLNTLQKS</sequence>
<protein>
    <submittedName>
        <fullName evidence="1">Uncharacterized protein</fullName>
    </submittedName>
</protein>
<dbReference type="Proteomes" id="UP000054783">
    <property type="component" value="Unassembled WGS sequence"/>
</dbReference>
<evidence type="ECO:0000313" key="2">
    <source>
        <dbReference type="Proteomes" id="UP000054783"/>
    </source>
</evidence>
<evidence type="ECO:0000313" key="1">
    <source>
        <dbReference type="EMBL" id="KRY15767.1"/>
    </source>
</evidence>